<organism evidence="1 2">
    <name type="scientific">Eutrema salsugineum</name>
    <name type="common">Saltwater cress</name>
    <name type="synonym">Sisymbrium salsugineum</name>
    <dbReference type="NCBI Taxonomy" id="72664"/>
    <lineage>
        <taxon>Eukaryota</taxon>
        <taxon>Viridiplantae</taxon>
        <taxon>Streptophyta</taxon>
        <taxon>Embryophyta</taxon>
        <taxon>Tracheophyta</taxon>
        <taxon>Spermatophyta</taxon>
        <taxon>Magnoliopsida</taxon>
        <taxon>eudicotyledons</taxon>
        <taxon>Gunneridae</taxon>
        <taxon>Pentapetalae</taxon>
        <taxon>rosids</taxon>
        <taxon>malvids</taxon>
        <taxon>Brassicales</taxon>
        <taxon>Brassicaceae</taxon>
        <taxon>Eutremeae</taxon>
        <taxon>Eutrema</taxon>
    </lineage>
</organism>
<keyword evidence="2" id="KW-1185">Reference proteome</keyword>
<accession>V4LJW6</accession>
<dbReference type="Gramene" id="ESQ50850">
    <property type="protein sequence ID" value="ESQ50850"/>
    <property type="gene ID" value="EUTSA_v10022929mg"/>
</dbReference>
<dbReference type="KEGG" id="eus:EUTSA_v10022929mg"/>
<protein>
    <submittedName>
        <fullName evidence="1">Uncharacterized protein</fullName>
    </submittedName>
</protein>
<dbReference type="Proteomes" id="UP000030689">
    <property type="component" value="Unassembled WGS sequence"/>
</dbReference>
<reference evidence="1 2" key="1">
    <citation type="journal article" date="2013" name="Front. Plant Sci.">
        <title>The Reference Genome of the Halophytic Plant Eutrema salsugineum.</title>
        <authorList>
            <person name="Yang R."/>
            <person name="Jarvis D.E."/>
            <person name="Chen H."/>
            <person name="Beilstein M.A."/>
            <person name="Grimwood J."/>
            <person name="Jenkins J."/>
            <person name="Shu S."/>
            <person name="Prochnik S."/>
            <person name="Xin M."/>
            <person name="Ma C."/>
            <person name="Schmutz J."/>
            <person name="Wing R.A."/>
            <person name="Mitchell-Olds T."/>
            <person name="Schumaker K.S."/>
            <person name="Wang X."/>
        </authorList>
    </citation>
    <scope>NUCLEOTIDE SEQUENCE [LARGE SCALE GENOMIC DNA]</scope>
</reference>
<proteinExistence type="predicted"/>
<dbReference type="EMBL" id="KI517392">
    <property type="protein sequence ID" value="ESQ50850.1"/>
    <property type="molecule type" value="Genomic_DNA"/>
</dbReference>
<sequence length="100" mass="11556">MLMAHGSQKLSILFYFCSKEIFFILNTDDLGDTMLSVNVHRVSSLKSNLFIFIIFKCPLNFQVSLSLSLLWSFYLFISGSSCNIKFSDFPIFQLPYKLSF</sequence>
<dbReference type="AlphaFoldDB" id="V4LJW6"/>
<gene>
    <name evidence="1" type="ORF">EUTSA_v10022929mg</name>
</gene>
<evidence type="ECO:0000313" key="2">
    <source>
        <dbReference type="Proteomes" id="UP000030689"/>
    </source>
</evidence>
<evidence type="ECO:0000313" key="1">
    <source>
        <dbReference type="EMBL" id="ESQ50850.1"/>
    </source>
</evidence>
<name>V4LJW6_EUTSA</name>